<accession>A0A067RJ49</accession>
<keyword evidence="2" id="KW-1185">Reference proteome</keyword>
<keyword evidence="1" id="KW-0347">Helicase</keyword>
<dbReference type="InterPro" id="IPR045028">
    <property type="entry name" value="DinG/Rad3-like"/>
</dbReference>
<dbReference type="InParanoid" id="A0A067RJ49"/>
<dbReference type="GO" id="GO:0070182">
    <property type="term" value="F:DNA polymerase binding"/>
    <property type="evidence" value="ECO:0007669"/>
    <property type="project" value="TreeGrafter"/>
</dbReference>
<dbReference type="eggNOG" id="KOG1132">
    <property type="taxonomic scope" value="Eukaryota"/>
</dbReference>
<dbReference type="Proteomes" id="UP000027135">
    <property type="component" value="Unassembled WGS sequence"/>
</dbReference>
<dbReference type="Gene3D" id="3.40.50.300">
    <property type="entry name" value="P-loop containing nucleotide triphosphate hydrolases"/>
    <property type="match status" value="1"/>
</dbReference>
<keyword evidence="1" id="KW-0378">Hydrolase</keyword>
<evidence type="ECO:0000313" key="2">
    <source>
        <dbReference type="Proteomes" id="UP000027135"/>
    </source>
</evidence>
<dbReference type="PANTHER" id="PTHR11472:SF34">
    <property type="entry name" value="REGULATOR OF TELOMERE ELONGATION HELICASE 1"/>
    <property type="match status" value="1"/>
</dbReference>
<gene>
    <name evidence="1" type="ORF">L798_10247</name>
</gene>
<dbReference type="GO" id="GO:0003678">
    <property type="term" value="F:DNA helicase activity"/>
    <property type="evidence" value="ECO:0007669"/>
    <property type="project" value="TreeGrafter"/>
</dbReference>
<protein>
    <submittedName>
        <fullName evidence="1">Regulator of telomere elongation helicase 1-like protein</fullName>
    </submittedName>
</protein>
<keyword evidence="1" id="KW-0067">ATP-binding</keyword>
<dbReference type="AlphaFoldDB" id="A0A067RJ49"/>
<dbReference type="STRING" id="136037.A0A067RJ49"/>
<proteinExistence type="predicted"/>
<dbReference type="GO" id="GO:0045910">
    <property type="term" value="P:negative regulation of DNA recombination"/>
    <property type="evidence" value="ECO:0007669"/>
    <property type="project" value="TreeGrafter"/>
</dbReference>
<dbReference type="GO" id="GO:1904430">
    <property type="term" value="P:negative regulation of t-circle formation"/>
    <property type="evidence" value="ECO:0007669"/>
    <property type="project" value="TreeGrafter"/>
</dbReference>
<dbReference type="EMBL" id="KK852437">
    <property type="protein sequence ID" value="KDR23901.1"/>
    <property type="molecule type" value="Genomic_DNA"/>
</dbReference>
<organism evidence="1 2">
    <name type="scientific">Zootermopsis nevadensis</name>
    <name type="common">Dampwood termite</name>
    <dbReference type="NCBI Taxonomy" id="136037"/>
    <lineage>
        <taxon>Eukaryota</taxon>
        <taxon>Metazoa</taxon>
        <taxon>Ecdysozoa</taxon>
        <taxon>Arthropoda</taxon>
        <taxon>Hexapoda</taxon>
        <taxon>Insecta</taxon>
        <taxon>Pterygota</taxon>
        <taxon>Neoptera</taxon>
        <taxon>Polyneoptera</taxon>
        <taxon>Dictyoptera</taxon>
        <taxon>Blattodea</taxon>
        <taxon>Blattoidea</taxon>
        <taxon>Termitoidae</taxon>
        <taxon>Termopsidae</taxon>
        <taxon>Zootermopsis</taxon>
    </lineage>
</organism>
<reference evidence="1 2" key="1">
    <citation type="journal article" date="2014" name="Nat. Commun.">
        <title>Molecular traces of alternative social organization in a termite genome.</title>
        <authorList>
            <person name="Terrapon N."/>
            <person name="Li C."/>
            <person name="Robertson H.M."/>
            <person name="Ji L."/>
            <person name="Meng X."/>
            <person name="Booth W."/>
            <person name="Chen Z."/>
            <person name="Childers C.P."/>
            <person name="Glastad K.M."/>
            <person name="Gokhale K."/>
            <person name="Gowin J."/>
            <person name="Gronenberg W."/>
            <person name="Hermansen R.A."/>
            <person name="Hu H."/>
            <person name="Hunt B.G."/>
            <person name="Huylmans A.K."/>
            <person name="Khalil S.M."/>
            <person name="Mitchell R.D."/>
            <person name="Munoz-Torres M.C."/>
            <person name="Mustard J.A."/>
            <person name="Pan H."/>
            <person name="Reese J.T."/>
            <person name="Scharf M.E."/>
            <person name="Sun F."/>
            <person name="Vogel H."/>
            <person name="Xiao J."/>
            <person name="Yang W."/>
            <person name="Yang Z."/>
            <person name="Yang Z."/>
            <person name="Zhou J."/>
            <person name="Zhu J."/>
            <person name="Brent C.S."/>
            <person name="Elsik C.G."/>
            <person name="Goodisman M.A."/>
            <person name="Liberles D.A."/>
            <person name="Roe R.M."/>
            <person name="Vargo E.L."/>
            <person name="Vilcinskas A."/>
            <person name="Wang J."/>
            <person name="Bornberg-Bauer E."/>
            <person name="Korb J."/>
            <person name="Zhang G."/>
            <person name="Liebig J."/>
        </authorList>
    </citation>
    <scope>NUCLEOTIDE SEQUENCE [LARGE SCALE GENOMIC DNA]</scope>
    <source>
        <tissue evidence="1">Whole organism</tissue>
    </source>
</reference>
<dbReference type="InterPro" id="IPR027417">
    <property type="entry name" value="P-loop_NTPase"/>
</dbReference>
<dbReference type="GO" id="GO:0005524">
    <property type="term" value="F:ATP binding"/>
    <property type="evidence" value="ECO:0007669"/>
    <property type="project" value="TreeGrafter"/>
</dbReference>
<dbReference type="GO" id="GO:0005634">
    <property type="term" value="C:nucleus"/>
    <property type="evidence" value="ECO:0007669"/>
    <property type="project" value="TreeGrafter"/>
</dbReference>
<dbReference type="PANTHER" id="PTHR11472">
    <property type="entry name" value="DNA REPAIR DEAD HELICASE RAD3/XP-D SUBFAMILY MEMBER"/>
    <property type="match status" value="1"/>
</dbReference>
<keyword evidence="1" id="KW-0547">Nucleotide-binding</keyword>
<dbReference type="GO" id="GO:0010569">
    <property type="term" value="P:regulation of double-strand break repair via homologous recombination"/>
    <property type="evidence" value="ECO:0007669"/>
    <property type="project" value="TreeGrafter"/>
</dbReference>
<sequence length="194" mass="21889">MSLKYRVVIKEIMQLYYTVPAMPEHMINGIIVNFPFEPYSVQSVYMEKVIECLKKYLVYLKETVESHIQNVIQVGESCDSSLIKFGITLWSRVVLEKLIFAQLRVNGMLELPTGTGKTLSLLCASLSWLTVKKAQQQAESLGLYNLPDGDFVTGLQNKLREAAGPVNTARTGASSWDSGNLQYIQLEMIIYKNL</sequence>
<evidence type="ECO:0000313" key="1">
    <source>
        <dbReference type="EMBL" id="KDR23901.1"/>
    </source>
</evidence>
<dbReference type="GO" id="GO:0090657">
    <property type="term" value="P:telomeric loop disassembly"/>
    <property type="evidence" value="ECO:0007669"/>
    <property type="project" value="TreeGrafter"/>
</dbReference>
<name>A0A067RJ49_ZOONE</name>